<keyword evidence="8" id="KW-0807">Transducer</keyword>
<evidence type="ECO:0000256" key="3">
    <source>
        <dbReference type="ARBA" id="ARBA00022692"/>
    </source>
</evidence>
<proteinExistence type="predicted"/>
<protein>
    <recommendedName>
        <fullName evidence="10">G-protein coupled receptors family 1 profile domain-containing protein</fullName>
    </recommendedName>
</protein>
<dbReference type="PROSITE" id="PS50262">
    <property type="entry name" value="G_PROTEIN_RECEP_F1_2"/>
    <property type="match status" value="1"/>
</dbReference>
<feature type="transmembrane region" description="Helical" evidence="9">
    <location>
        <begin position="220"/>
        <end position="244"/>
    </location>
</feature>
<dbReference type="Gene3D" id="1.20.1070.10">
    <property type="entry name" value="Rhodopsin 7-helix transmembrane proteins"/>
    <property type="match status" value="1"/>
</dbReference>
<accession>A0AA36D3F1</accession>
<dbReference type="Pfam" id="PF00001">
    <property type="entry name" value="7tm_1"/>
    <property type="match status" value="1"/>
</dbReference>
<evidence type="ECO:0000313" key="12">
    <source>
        <dbReference type="Proteomes" id="UP001177023"/>
    </source>
</evidence>
<feature type="transmembrane region" description="Helical" evidence="9">
    <location>
        <begin position="59"/>
        <end position="87"/>
    </location>
</feature>
<dbReference type="PANTHER" id="PTHR37441:SF4">
    <property type="entry name" value="G-PROTEIN COUPLED RECEPTORS FAMILY 1 PROFILE DOMAIN-CONTAINING PROTEIN"/>
    <property type="match status" value="1"/>
</dbReference>
<dbReference type="InterPro" id="IPR000276">
    <property type="entry name" value="GPCR_Rhodpsn"/>
</dbReference>
<evidence type="ECO:0000256" key="1">
    <source>
        <dbReference type="ARBA" id="ARBA00004651"/>
    </source>
</evidence>
<dbReference type="PANTHER" id="PTHR37441">
    <property type="entry name" value="PROTEIN CBG16518"/>
    <property type="match status" value="1"/>
</dbReference>
<feature type="transmembrane region" description="Helical" evidence="9">
    <location>
        <begin position="274"/>
        <end position="297"/>
    </location>
</feature>
<name>A0AA36D3F1_9BILA</name>
<keyword evidence="3 9" id="KW-0812">Transmembrane</keyword>
<comment type="caution">
    <text evidence="11">The sequence shown here is derived from an EMBL/GenBank/DDBJ whole genome shotgun (WGS) entry which is preliminary data.</text>
</comment>
<dbReference type="AlphaFoldDB" id="A0AA36D3F1"/>
<dbReference type="CDD" id="cd00637">
    <property type="entry name" value="7tm_classA_rhodopsin-like"/>
    <property type="match status" value="1"/>
</dbReference>
<dbReference type="Proteomes" id="UP001177023">
    <property type="component" value="Unassembled WGS sequence"/>
</dbReference>
<feature type="transmembrane region" description="Helical" evidence="9">
    <location>
        <begin position="327"/>
        <end position="350"/>
    </location>
</feature>
<organism evidence="11 12">
    <name type="scientific">Mesorhabditis spiculigera</name>
    <dbReference type="NCBI Taxonomy" id="96644"/>
    <lineage>
        <taxon>Eukaryota</taxon>
        <taxon>Metazoa</taxon>
        <taxon>Ecdysozoa</taxon>
        <taxon>Nematoda</taxon>
        <taxon>Chromadorea</taxon>
        <taxon>Rhabditida</taxon>
        <taxon>Rhabditina</taxon>
        <taxon>Rhabditomorpha</taxon>
        <taxon>Rhabditoidea</taxon>
        <taxon>Rhabditidae</taxon>
        <taxon>Mesorhabditinae</taxon>
        <taxon>Mesorhabditis</taxon>
    </lineage>
</organism>
<keyword evidence="2" id="KW-1003">Cell membrane</keyword>
<evidence type="ECO:0000256" key="7">
    <source>
        <dbReference type="ARBA" id="ARBA00023170"/>
    </source>
</evidence>
<evidence type="ECO:0000256" key="5">
    <source>
        <dbReference type="ARBA" id="ARBA00023040"/>
    </source>
</evidence>
<evidence type="ECO:0000256" key="6">
    <source>
        <dbReference type="ARBA" id="ARBA00023136"/>
    </source>
</evidence>
<gene>
    <name evidence="11" type="ORF">MSPICULIGERA_LOCUS17348</name>
</gene>
<dbReference type="GO" id="GO:0004930">
    <property type="term" value="F:G protein-coupled receptor activity"/>
    <property type="evidence" value="ECO:0007669"/>
    <property type="project" value="UniProtKB-KW"/>
</dbReference>
<evidence type="ECO:0000256" key="4">
    <source>
        <dbReference type="ARBA" id="ARBA00022989"/>
    </source>
</evidence>
<keyword evidence="5" id="KW-0297">G-protein coupled receptor</keyword>
<dbReference type="EMBL" id="CATQJA010002655">
    <property type="protein sequence ID" value="CAJ0579117.1"/>
    <property type="molecule type" value="Genomic_DNA"/>
</dbReference>
<dbReference type="SUPFAM" id="SSF81321">
    <property type="entry name" value="Family A G protein-coupled receptor-like"/>
    <property type="match status" value="1"/>
</dbReference>
<evidence type="ECO:0000256" key="2">
    <source>
        <dbReference type="ARBA" id="ARBA00022475"/>
    </source>
</evidence>
<evidence type="ECO:0000256" key="8">
    <source>
        <dbReference type="ARBA" id="ARBA00023224"/>
    </source>
</evidence>
<dbReference type="InterPro" id="IPR040435">
    <property type="entry name" value="Put_GPCR_Chromadorea"/>
</dbReference>
<feature type="non-terminal residue" evidence="11">
    <location>
        <position position="388"/>
    </location>
</feature>
<comment type="subcellular location">
    <subcellularLocation>
        <location evidence="1">Cell membrane</location>
        <topology evidence="1">Multi-pass membrane protein</topology>
    </subcellularLocation>
</comment>
<feature type="domain" description="G-protein coupled receptors family 1 profile" evidence="10">
    <location>
        <begin position="77"/>
        <end position="347"/>
    </location>
</feature>
<keyword evidence="4 9" id="KW-1133">Transmembrane helix</keyword>
<feature type="transmembrane region" description="Helical" evidence="9">
    <location>
        <begin position="177"/>
        <end position="200"/>
    </location>
</feature>
<dbReference type="GO" id="GO:0005886">
    <property type="term" value="C:plasma membrane"/>
    <property type="evidence" value="ECO:0007669"/>
    <property type="project" value="UniProtKB-SubCell"/>
</dbReference>
<feature type="transmembrane region" description="Helical" evidence="9">
    <location>
        <begin position="99"/>
        <end position="122"/>
    </location>
</feature>
<feature type="transmembrane region" description="Helical" evidence="9">
    <location>
        <begin position="128"/>
        <end position="157"/>
    </location>
</feature>
<keyword evidence="7" id="KW-0675">Receptor</keyword>
<keyword evidence="6 9" id="KW-0472">Membrane</keyword>
<evidence type="ECO:0000256" key="9">
    <source>
        <dbReference type="SAM" id="Phobius"/>
    </source>
</evidence>
<keyword evidence="12" id="KW-1185">Reference proteome</keyword>
<dbReference type="InterPro" id="IPR017452">
    <property type="entry name" value="GPCR_Rhodpsn_7TM"/>
</dbReference>
<sequence length="388" mass="44104">MQIYSDVDPYDVPEPFRACESIFRVKDFQYVECIPNITTHDTPCELLKELHRAKDFRKYFLAILPIIFSIIALILNASYLTIHFLVFRQEKYSYRKRALFLLSRAISSVTALILFYVVLIVWKSHGFIYSSVTIFIMVGSLEFLSITGTYVVLTLLLYTAITRPFIYKTQIRMRHCIAGVITIWTVSVAASICIGIWGATLFYPESAAVSCSFDYCQKPLAIVVLILLIFSYTTVLVLYFFLILRLKRRSSAAHLQRSASTGSQKSSLRALNRLGMNVGTFALGNVPIVIILLVAVINLEKLSSLGEGKKSHCKTYLNSKLFVEVEILASCAAIIWLFAMILDPVINVISDPKMLALLIRGFKYVRRRVLRRENEEKDDVKQAENSSQ</sequence>
<evidence type="ECO:0000313" key="11">
    <source>
        <dbReference type="EMBL" id="CAJ0579117.1"/>
    </source>
</evidence>
<evidence type="ECO:0000259" key="10">
    <source>
        <dbReference type="PROSITE" id="PS50262"/>
    </source>
</evidence>
<reference evidence="11" key="1">
    <citation type="submission" date="2023-06" db="EMBL/GenBank/DDBJ databases">
        <authorList>
            <person name="Delattre M."/>
        </authorList>
    </citation>
    <scope>NUCLEOTIDE SEQUENCE</scope>
    <source>
        <strain evidence="11">AF72</strain>
    </source>
</reference>